<comment type="caution">
    <text evidence="5">The sequence shown here is derived from an EMBL/GenBank/DDBJ whole genome shotgun (WGS) entry which is preliminary data.</text>
</comment>
<dbReference type="GO" id="GO:0008270">
    <property type="term" value="F:zinc ion binding"/>
    <property type="evidence" value="ECO:0007669"/>
    <property type="project" value="UniProtKB-KW"/>
</dbReference>
<dbReference type="Gene3D" id="3.30.160.60">
    <property type="entry name" value="Classic Zinc Finger"/>
    <property type="match status" value="1"/>
</dbReference>
<dbReference type="Gene3D" id="2.20.100.10">
    <property type="entry name" value="Thrombospondin type-1 (TSP1) repeat"/>
    <property type="match status" value="2"/>
</dbReference>
<evidence type="ECO:0000256" key="2">
    <source>
        <dbReference type="PROSITE-ProRule" id="PRU00024"/>
    </source>
</evidence>
<evidence type="ECO:0000259" key="4">
    <source>
        <dbReference type="PROSITE" id="PS50119"/>
    </source>
</evidence>
<protein>
    <recommendedName>
        <fullName evidence="4">B box-type domain-containing protein</fullName>
    </recommendedName>
</protein>
<dbReference type="CDD" id="cd19757">
    <property type="entry name" value="Bbox1"/>
    <property type="match status" value="1"/>
</dbReference>
<dbReference type="PROSITE" id="PS50119">
    <property type="entry name" value="ZF_BBOX"/>
    <property type="match status" value="1"/>
</dbReference>
<keyword evidence="1" id="KW-1015">Disulfide bond</keyword>
<organism evidence="5 6">
    <name type="scientific">Mytilus edulis</name>
    <name type="common">Blue mussel</name>
    <dbReference type="NCBI Taxonomy" id="6550"/>
    <lineage>
        <taxon>Eukaryota</taxon>
        <taxon>Metazoa</taxon>
        <taxon>Spiralia</taxon>
        <taxon>Lophotrochozoa</taxon>
        <taxon>Mollusca</taxon>
        <taxon>Bivalvia</taxon>
        <taxon>Autobranchia</taxon>
        <taxon>Pteriomorphia</taxon>
        <taxon>Mytilida</taxon>
        <taxon>Mytiloidea</taxon>
        <taxon>Mytilidae</taxon>
        <taxon>Mytilinae</taxon>
        <taxon>Mytilus</taxon>
    </lineage>
</organism>
<gene>
    <name evidence="5" type="ORF">MEDL_42259</name>
</gene>
<dbReference type="PROSITE" id="PS50092">
    <property type="entry name" value="TSP1"/>
    <property type="match status" value="2"/>
</dbReference>
<evidence type="ECO:0000256" key="1">
    <source>
        <dbReference type="ARBA" id="ARBA00023157"/>
    </source>
</evidence>
<dbReference type="SUPFAM" id="SSF82895">
    <property type="entry name" value="TSP-1 type 1 repeat"/>
    <property type="match status" value="2"/>
</dbReference>
<dbReference type="FunFam" id="2.20.100.10:FF:000001">
    <property type="entry name" value="semaphorin-5A isoform X1"/>
    <property type="match status" value="1"/>
</dbReference>
<dbReference type="InterPro" id="IPR052252">
    <property type="entry name" value="CEMIP/CEMIP2"/>
</dbReference>
<evidence type="ECO:0000313" key="6">
    <source>
        <dbReference type="Proteomes" id="UP000683360"/>
    </source>
</evidence>
<dbReference type="OrthoDB" id="10066958at2759"/>
<keyword evidence="2" id="KW-0862">Zinc</keyword>
<keyword evidence="2" id="KW-0863">Zinc-finger</keyword>
<proteinExistence type="predicted"/>
<dbReference type="Pfam" id="PF24605">
    <property type="entry name" value="CEMIP_X"/>
    <property type="match status" value="2"/>
</dbReference>
<accession>A0A8S3TG45</accession>
<keyword evidence="2" id="KW-0479">Metal-binding</keyword>
<dbReference type="EMBL" id="CAJPWZ010002024">
    <property type="protein sequence ID" value="CAG2229336.1"/>
    <property type="molecule type" value="Genomic_DNA"/>
</dbReference>
<name>A0A8S3TG45_MYTED</name>
<dbReference type="Proteomes" id="UP000683360">
    <property type="component" value="Unassembled WGS sequence"/>
</dbReference>
<evidence type="ECO:0000256" key="3">
    <source>
        <dbReference type="SAM" id="MobiDB-lite"/>
    </source>
</evidence>
<feature type="domain" description="B box-type" evidence="4">
    <location>
        <begin position="715"/>
        <end position="765"/>
    </location>
</feature>
<dbReference type="InterPro" id="IPR000884">
    <property type="entry name" value="TSP1_rpt"/>
</dbReference>
<dbReference type="SMART" id="SM00209">
    <property type="entry name" value="TSP1"/>
    <property type="match status" value="2"/>
</dbReference>
<dbReference type="InterPro" id="IPR011044">
    <property type="entry name" value="Quino_amine_DH_bsu"/>
</dbReference>
<dbReference type="InterPro" id="IPR055400">
    <property type="entry name" value="CEMIP_X"/>
</dbReference>
<dbReference type="InterPro" id="IPR000315">
    <property type="entry name" value="Znf_B-box"/>
</dbReference>
<dbReference type="InterPro" id="IPR036383">
    <property type="entry name" value="TSP1_rpt_sf"/>
</dbReference>
<dbReference type="PANTHER" id="PTHR15535">
    <property type="entry name" value="TRANSMEMBRANE PROTEIN 2-RELATED"/>
    <property type="match status" value="1"/>
</dbReference>
<keyword evidence="6" id="KW-1185">Reference proteome</keyword>
<feature type="compositionally biased region" description="Polar residues" evidence="3">
    <location>
        <begin position="11"/>
        <end position="20"/>
    </location>
</feature>
<reference evidence="5" key="1">
    <citation type="submission" date="2021-03" db="EMBL/GenBank/DDBJ databases">
        <authorList>
            <person name="Bekaert M."/>
        </authorList>
    </citation>
    <scope>NUCLEOTIDE SEQUENCE</scope>
</reference>
<feature type="region of interest" description="Disordered" evidence="3">
    <location>
        <begin position="498"/>
        <end position="520"/>
    </location>
</feature>
<evidence type="ECO:0000313" key="5">
    <source>
        <dbReference type="EMBL" id="CAG2229336.1"/>
    </source>
</evidence>
<dbReference type="SUPFAM" id="SSF50969">
    <property type="entry name" value="YVTN repeat-like/Quinoprotein amine dehydrogenase"/>
    <property type="match status" value="1"/>
</dbReference>
<dbReference type="SUPFAM" id="SSF57845">
    <property type="entry name" value="B-box zinc-binding domain"/>
    <property type="match status" value="1"/>
</dbReference>
<dbReference type="AlphaFoldDB" id="A0A8S3TG45"/>
<feature type="region of interest" description="Disordered" evidence="3">
    <location>
        <begin position="1"/>
        <end position="23"/>
    </location>
</feature>
<sequence>MVKSAHKGSALKQNMTSTPLDGNRVYDGNATIHEFANLDGDKGATFRDEDGSVTSYTSSKQIVKPGRFYTTSECRYRSNWNMAVCPHIYGKLDVDIDRSSPDRGQTEAIMVRDDEPDFPETLSDNYTADFLTILGGSHSYTLHWTKQIPRFFIIRGYGIEKHNHVRLGICLPTDATFNLYTWSPLWRPETKLWTQVLSLKELDNDTLGDRYFWDKSIGMLFVKFISYRTRSRSCTTDCEGECPVLQVTVLSGDRADGNCRHRTYVNPGTYRKPSGGKMKTDEREMTATSNVPPVDWGAGSQLPFSSRQITDGGFSDWSDYMECSVTCGGGTKSKYRYCNNPSPTNGGADCAGRSVVTLTCHDKPCPIDGVFTDWTLWSTCLITSGCQGYSQRRRSCDKPLPQYGGKFCSGSIKEEKACDMCGNRVYDGDETVHGFNNLDGDKSATYRDQDGSVTNLTPIQQIVKPERFYTTASCQYRSTWKMAMCLHKYAKLDVNIDNGSPDRGQTNDIMVRDDEPNSPETLTDDQTAQFMAILGGTHSYTLHWSNNIPNIFWIYTNGVELNLFVRVGMCMPPDATFNLYSWSPLSRPKTSDWTEMSSITDLDTDTDGDRYFWDSSNSFSVYSSKDCCLIFKEELKLNTDLVIPPLQQMGETDCFGSSVNTSFVARENINNGFKCPICRKFVTIGRDCSNSDYWADELPNNHLIISMIELKAIQQLEKLCNACELSNVNQKAVSWCTICLEAMCSSCENCHRKFKMTSHHKIMTLNEVQADQKSAVSGLIACDDHSRKFVEIYCLNHNKPCCAVCITMKHRGCGMVAVIEEAAAGSKESKQTTEFLQLILHWKNMLEKSIEDTEKNISAVAIIGNNLVSEIESLKKDVNEHINRIERAVKNELTTRKEERITELTDRMTEMSSLKSIVDNWHKIYRTCIHDGSEIQCLIEINKMILMKEKMASEIQTATSNIDEKSFRFERNQIVKYLQENVRSLGFINVVNSKPSTGLHLEPLCDYLTDFVQMHKNPNLRNGKINKLLALYIGDDGNNEVRGLFTEEFIFISSYKTEKLLKFDLNGKFLCDLKFKTRSWCVTEFRGDELALIFGSSKEIHFLNVYSLVIERKINLSVSVNLLRYISENDQFVARCSMNSSIVWLNAISGEKIKEETASKNKQFHYICAYGSNGYVFSSGWNDISCSVNNDIKYTYNNKDLSRLREVDVDFQGNLYLCTSNSVHQISPLGELIRKISCEDIGTSNPYAIRFKQNSNLFLLTSCDSGKVVVAEIC</sequence>
<dbReference type="Pfam" id="PF00090">
    <property type="entry name" value="TSP_1"/>
    <property type="match status" value="2"/>
</dbReference>